<dbReference type="Proteomes" id="UP001274830">
    <property type="component" value="Unassembled WGS sequence"/>
</dbReference>
<organism evidence="2 3">
    <name type="scientific">Recurvomyces mirabilis</name>
    <dbReference type="NCBI Taxonomy" id="574656"/>
    <lineage>
        <taxon>Eukaryota</taxon>
        <taxon>Fungi</taxon>
        <taxon>Dikarya</taxon>
        <taxon>Ascomycota</taxon>
        <taxon>Pezizomycotina</taxon>
        <taxon>Dothideomycetes</taxon>
        <taxon>Dothideomycetidae</taxon>
        <taxon>Mycosphaerellales</taxon>
        <taxon>Teratosphaeriaceae</taxon>
        <taxon>Recurvomyces</taxon>
    </lineage>
</organism>
<gene>
    <name evidence="2" type="ORF">LTR78_008818</name>
</gene>
<evidence type="ECO:0000313" key="2">
    <source>
        <dbReference type="EMBL" id="KAK3671357.1"/>
    </source>
</evidence>
<proteinExistence type="predicted"/>
<name>A0AAE0TPZ8_9PEZI</name>
<dbReference type="AlphaFoldDB" id="A0AAE0TPZ8"/>
<feature type="region of interest" description="Disordered" evidence="1">
    <location>
        <begin position="1"/>
        <end position="21"/>
    </location>
</feature>
<evidence type="ECO:0000313" key="3">
    <source>
        <dbReference type="Proteomes" id="UP001274830"/>
    </source>
</evidence>
<reference evidence="2" key="1">
    <citation type="submission" date="2023-07" db="EMBL/GenBank/DDBJ databases">
        <title>Black Yeasts Isolated from many extreme environments.</title>
        <authorList>
            <person name="Coleine C."/>
            <person name="Stajich J.E."/>
            <person name="Selbmann L."/>
        </authorList>
    </citation>
    <scope>NUCLEOTIDE SEQUENCE</scope>
    <source>
        <strain evidence="2">CCFEE 5485</strain>
    </source>
</reference>
<evidence type="ECO:0000256" key="1">
    <source>
        <dbReference type="SAM" id="MobiDB-lite"/>
    </source>
</evidence>
<sequence length="428" mass="48134">MVLSPSGGSNAARPISGSSSGVDSAIETLEVNGETVTELAADGDIVLRIEHEFPSTGKHSASFRVSTSISDHSKYFELLLQPGRFGEGESISARHSKLREHYKSMVEVPTNELPAVRVRDVGRISSVKSLAPLCADFLSILHGKELQTIPPVANLANLAIVADRFDALGAVREYMRRKKIFRAIDGKTTVKTDAGLSEERVRQRLLIAMMLDCPQWLEKYSARIVAKGWVGSEVDLTEPLWWDLPSRLEEELAYRRDSVLETIQSLQAFFLGQYTSRERQCKLGYDSSPQCDSFQLGEMVRFFTKVGMLKLQGGVFGGSDEPSEPYIGDVVSLLDTLRQTPEYQIDRFHNHCGIRTKILPLLDLLSEAILHIGICSECWANDRQQYAWMNAKRPLLWKRGTFSLRAQSHRSKHIVVREMFTATEREWS</sequence>
<keyword evidence="3" id="KW-1185">Reference proteome</keyword>
<comment type="caution">
    <text evidence="2">The sequence shown here is derived from an EMBL/GenBank/DDBJ whole genome shotgun (WGS) entry which is preliminary data.</text>
</comment>
<dbReference type="EMBL" id="JAUTXT010000044">
    <property type="protein sequence ID" value="KAK3671357.1"/>
    <property type="molecule type" value="Genomic_DNA"/>
</dbReference>
<protein>
    <submittedName>
        <fullName evidence="2">Uncharacterized protein</fullName>
    </submittedName>
</protein>
<accession>A0AAE0TPZ8</accession>